<dbReference type="AlphaFoldDB" id="A0A1M7MTU5"/>
<feature type="transmembrane region" description="Helical" evidence="2">
    <location>
        <begin position="6"/>
        <end position="26"/>
    </location>
</feature>
<organism evidence="3 4">
    <name type="scientific">Caldanaerovirga acetigignens</name>
    <dbReference type="NCBI Taxonomy" id="447595"/>
    <lineage>
        <taxon>Bacteria</taxon>
        <taxon>Bacillati</taxon>
        <taxon>Bacillota</taxon>
        <taxon>Clostridia</taxon>
        <taxon>Thermosediminibacterales</taxon>
        <taxon>Thermosediminibacteraceae</taxon>
        <taxon>Caldanaerovirga</taxon>
    </lineage>
</organism>
<keyword evidence="2" id="KW-0812">Transmembrane</keyword>
<evidence type="ECO:0000313" key="4">
    <source>
        <dbReference type="Proteomes" id="UP000184375"/>
    </source>
</evidence>
<accession>A0A1M7MTU5</accession>
<dbReference type="OrthoDB" id="2588230at2"/>
<protein>
    <submittedName>
        <fullName evidence="3">Uncharacterized protein</fullName>
    </submittedName>
</protein>
<keyword evidence="1" id="KW-0175">Coiled coil</keyword>
<evidence type="ECO:0000256" key="2">
    <source>
        <dbReference type="SAM" id="Phobius"/>
    </source>
</evidence>
<keyword evidence="2" id="KW-1133">Transmembrane helix</keyword>
<proteinExistence type="predicted"/>
<dbReference type="RefSeq" id="WP_073258740.1">
    <property type="nucleotide sequence ID" value="NZ_FRCR01000035.1"/>
</dbReference>
<feature type="coiled-coil region" evidence="1">
    <location>
        <begin position="32"/>
        <end position="66"/>
    </location>
</feature>
<evidence type="ECO:0000256" key="1">
    <source>
        <dbReference type="SAM" id="Coils"/>
    </source>
</evidence>
<keyword evidence="4" id="KW-1185">Reference proteome</keyword>
<reference evidence="4" key="1">
    <citation type="submission" date="2016-11" db="EMBL/GenBank/DDBJ databases">
        <authorList>
            <person name="Varghese N."/>
            <person name="Submissions S."/>
        </authorList>
    </citation>
    <scope>NUCLEOTIDE SEQUENCE [LARGE SCALE GENOMIC DNA]</scope>
    <source>
        <strain evidence="4">DSM 18802</strain>
    </source>
</reference>
<dbReference type="Proteomes" id="UP000184375">
    <property type="component" value="Unassembled WGS sequence"/>
</dbReference>
<name>A0A1M7MTU5_9FIRM</name>
<keyword evidence="2" id="KW-0472">Membrane</keyword>
<sequence length="206" mass="23775">MIIKKILVILIVTNLLFIIISGSLLYRKNLYISELQSTIEMKDKEIEKLKTELSNQESDLRLTKELYKEGKYLVTLMLKHMNSAQISQLVRNCWVYEIEVNGRPIPKNGIIEMKEGKIKISSSQTMKYSDFFPPSIYNQGRISGDYTVEFLELQPDEEYGTDGTVVSAVHYVFKSVEKDTVITMKISEELQKRLGLENNIIKIVVK</sequence>
<gene>
    <name evidence="3" type="ORF">SAMN05660826_02403</name>
</gene>
<evidence type="ECO:0000313" key="3">
    <source>
        <dbReference type="EMBL" id="SHM94528.1"/>
    </source>
</evidence>
<dbReference type="EMBL" id="FRCR01000035">
    <property type="protein sequence ID" value="SHM94528.1"/>
    <property type="molecule type" value="Genomic_DNA"/>
</dbReference>